<evidence type="ECO:0000313" key="4">
    <source>
        <dbReference type="Proteomes" id="UP000231451"/>
    </source>
</evidence>
<dbReference type="PROSITE" id="PS00101">
    <property type="entry name" value="HEXAPEP_TRANSFERASES"/>
    <property type="match status" value="1"/>
</dbReference>
<dbReference type="EMBL" id="PEBK01000005">
    <property type="protein sequence ID" value="PJM75293.1"/>
    <property type="molecule type" value="Genomic_DNA"/>
</dbReference>
<name>A0A2M9HEQ7_9BIFI</name>
<accession>A0A2M9HEQ7</accession>
<dbReference type="InterPro" id="IPR018357">
    <property type="entry name" value="Hexapep_transf_CS"/>
</dbReference>
<dbReference type="AlphaFoldDB" id="A0A2M9HEQ7"/>
<evidence type="ECO:0000313" key="3">
    <source>
        <dbReference type="EMBL" id="PJM75293.1"/>
    </source>
</evidence>
<dbReference type="SUPFAM" id="SSF51161">
    <property type="entry name" value="Trimeric LpxA-like enzymes"/>
    <property type="match status" value="1"/>
</dbReference>
<dbReference type="PANTHER" id="PTHR42811">
    <property type="entry name" value="SERINE ACETYLTRANSFERASE"/>
    <property type="match status" value="1"/>
</dbReference>
<dbReference type="GO" id="GO:0016740">
    <property type="term" value="F:transferase activity"/>
    <property type="evidence" value="ECO:0007669"/>
    <property type="project" value="UniProtKB-KW"/>
</dbReference>
<dbReference type="Pfam" id="PF00132">
    <property type="entry name" value="Hexapep"/>
    <property type="match status" value="1"/>
</dbReference>
<comment type="caution">
    <text evidence="3">The sequence shown here is derived from an EMBL/GenBank/DDBJ whole genome shotgun (WGS) entry which is preliminary data.</text>
</comment>
<proteinExistence type="predicted"/>
<dbReference type="InterPro" id="IPR001451">
    <property type="entry name" value="Hexapep"/>
</dbReference>
<evidence type="ECO:0000256" key="1">
    <source>
        <dbReference type="ARBA" id="ARBA00022679"/>
    </source>
</evidence>
<evidence type="ECO:0000256" key="2">
    <source>
        <dbReference type="ARBA" id="ARBA00022737"/>
    </source>
</evidence>
<dbReference type="InterPro" id="IPR011004">
    <property type="entry name" value="Trimer_LpxA-like_sf"/>
</dbReference>
<keyword evidence="1 3" id="KW-0808">Transferase</keyword>
<protein>
    <submittedName>
        <fullName evidence="3">Serine acetyltransferase</fullName>
    </submittedName>
</protein>
<dbReference type="OrthoDB" id="2643438at2"/>
<keyword evidence="4" id="KW-1185">Reference proteome</keyword>
<keyword evidence="2" id="KW-0677">Repeat</keyword>
<gene>
    <name evidence="3" type="ORF">CSQ87_06310</name>
</gene>
<sequence length="146" mass="15285">MSRRSGYQIGYGAGIGAGLFIGHRGTVIVNGRARLGSNVNLAPGVVIGQENRGARRGVPVIGNRVWIGAGAVIVGAVHIGNDVLIAPNAFVNVDVPDHSIVIGNPSRIIHRDHATEGYCQHPVEPSQPDEIFTVRDGGVRSRDGGL</sequence>
<dbReference type="Proteomes" id="UP000231451">
    <property type="component" value="Unassembled WGS sequence"/>
</dbReference>
<organism evidence="3 4">
    <name type="scientific">Bifidobacterium simiarum</name>
    <dbReference type="NCBI Taxonomy" id="2045441"/>
    <lineage>
        <taxon>Bacteria</taxon>
        <taxon>Bacillati</taxon>
        <taxon>Actinomycetota</taxon>
        <taxon>Actinomycetes</taxon>
        <taxon>Bifidobacteriales</taxon>
        <taxon>Bifidobacteriaceae</taxon>
        <taxon>Bifidobacterium</taxon>
    </lineage>
</organism>
<dbReference type="Gene3D" id="2.160.10.10">
    <property type="entry name" value="Hexapeptide repeat proteins"/>
    <property type="match status" value="1"/>
</dbReference>
<reference evidence="3 4" key="1">
    <citation type="submission" date="2017-10" db="EMBL/GenBank/DDBJ databases">
        <title>Draft genome sequences of strains TRE 1, TRE 9, TRE H and TRI 7, isolated from tamarins, belonging to four potential novel Bifidobacterium species.</title>
        <authorList>
            <person name="Mattarelli P."/>
            <person name="Modesto M."/>
            <person name="Puglisi E."/>
            <person name="Morelli L."/>
            <person name="Spezio C."/>
            <person name="Bonetti A."/>
            <person name="Sandri C."/>
        </authorList>
    </citation>
    <scope>NUCLEOTIDE SEQUENCE [LARGE SCALE GENOMIC DNA]</scope>
    <source>
        <strain evidence="4">TRI7</strain>
    </source>
</reference>